<feature type="compositionally biased region" description="Polar residues" evidence="1">
    <location>
        <begin position="1"/>
        <end position="11"/>
    </location>
</feature>
<dbReference type="EMBL" id="CP000479">
    <property type="protein sequence ID" value="ABK69226.1"/>
    <property type="molecule type" value="Genomic_DNA"/>
</dbReference>
<dbReference type="Proteomes" id="UP000001574">
    <property type="component" value="Chromosome"/>
</dbReference>
<proteinExistence type="predicted"/>
<gene>
    <name evidence="2" type="ordered locus">MAV_4320</name>
</gene>
<dbReference type="HOGENOM" id="CLU_3202213_0_0_11"/>
<reference evidence="2 3" key="1">
    <citation type="submission" date="2006-10" db="EMBL/GenBank/DDBJ databases">
        <authorList>
            <person name="Fleischmann R.D."/>
            <person name="Dodson R.J."/>
            <person name="Haft D.H."/>
            <person name="Merkel J.S."/>
            <person name="Nelson W.C."/>
            <person name="Fraser C.M."/>
        </authorList>
    </citation>
    <scope>NUCLEOTIDE SEQUENCE [LARGE SCALE GENOMIC DNA]</scope>
    <source>
        <strain evidence="2 3">104</strain>
    </source>
</reference>
<evidence type="ECO:0000313" key="3">
    <source>
        <dbReference type="Proteomes" id="UP000001574"/>
    </source>
</evidence>
<dbReference type="KEGG" id="mav:MAV_4320"/>
<dbReference type="AlphaFoldDB" id="A0A0H3A5M5"/>
<organism evidence="2 3">
    <name type="scientific">Mycobacterium avium (strain 104)</name>
    <dbReference type="NCBI Taxonomy" id="243243"/>
    <lineage>
        <taxon>Bacteria</taxon>
        <taxon>Bacillati</taxon>
        <taxon>Actinomycetota</taxon>
        <taxon>Actinomycetes</taxon>
        <taxon>Mycobacteriales</taxon>
        <taxon>Mycobacteriaceae</taxon>
        <taxon>Mycobacterium</taxon>
        <taxon>Mycobacterium avium complex (MAC)</taxon>
    </lineage>
</organism>
<evidence type="ECO:0000256" key="1">
    <source>
        <dbReference type="SAM" id="MobiDB-lite"/>
    </source>
</evidence>
<accession>A0A0H3A5M5</accession>
<evidence type="ECO:0000313" key="2">
    <source>
        <dbReference type="EMBL" id="ABK69226.1"/>
    </source>
</evidence>
<name>A0A0H3A5M5_MYCA1</name>
<sequence length="45" mass="4931">MTTETKVTQKISPADGREGAGVVEQSVRPQRRRITCPATDFRAGQ</sequence>
<feature type="region of interest" description="Disordered" evidence="1">
    <location>
        <begin position="1"/>
        <end position="31"/>
    </location>
</feature>
<protein>
    <submittedName>
        <fullName evidence="2">Uncharacterized protein</fullName>
    </submittedName>
</protein>